<dbReference type="OrthoDB" id="439943at2759"/>
<organism evidence="5">
    <name type="scientific">Mucor ambiguus</name>
    <dbReference type="NCBI Taxonomy" id="91626"/>
    <lineage>
        <taxon>Eukaryota</taxon>
        <taxon>Fungi</taxon>
        <taxon>Fungi incertae sedis</taxon>
        <taxon>Mucoromycota</taxon>
        <taxon>Mucoromycotina</taxon>
        <taxon>Mucoromycetes</taxon>
        <taxon>Mucorales</taxon>
        <taxon>Mucorineae</taxon>
        <taxon>Mucoraceae</taxon>
        <taxon>Mucor</taxon>
    </lineage>
</organism>
<keyword evidence="4" id="KW-0472">Membrane</keyword>
<keyword evidence="6" id="KW-1185">Reference proteome</keyword>
<keyword evidence="4" id="KW-1133">Transmembrane helix</keyword>
<feature type="active site" description="Nucleophile" evidence="3">
    <location>
        <position position="337"/>
    </location>
</feature>
<dbReference type="PIRSF" id="PIRSF018153">
    <property type="entry name" value="Glyco_trans_15"/>
    <property type="match status" value="1"/>
</dbReference>
<gene>
    <name evidence="5" type="ORF">MAM1_0096c05076</name>
</gene>
<proteinExistence type="inferred from homology"/>
<evidence type="ECO:0000256" key="2">
    <source>
        <dbReference type="ARBA" id="ARBA00022679"/>
    </source>
</evidence>
<evidence type="ECO:0008006" key="7">
    <source>
        <dbReference type="Google" id="ProtNLM"/>
    </source>
</evidence>
<evidence type="ECO:0000256" key="4">
    <source>
        <dbReference type="SAM" id="Phobius"/>
    </source>
</evidence>
<dbReference type="EMBL" id="DF836385">
    <property type="protein sequence ID" value="GAN05605.1"/>
    <property type="molecule type" value="Genomic_DNA"/>
</dbReference>
<dbReference type="InterPro" id="IPR029044">
    <property type="entry name" value="Nucleotide-diphossugar_trans"/>
</dbReference>
<dbReference type="GO" id="GO:0006487">
    <property type="term" value="P:protein N-linked glycosylation"/>
    <property type="evidence" value="ECO:0007669"/>
    <property type="project" value="TreeGrafter"/>
</dbReference>
<evidence type="ECO:0000313" key="6">
    <source>
        <dbReference type="Proteomes" id="UP000053815"/>
    </source>
</evidence>
<protein>
    <recommendedName>
        <fullName evidence="7">Glycosyltransferase family 15 protein</fullName>
    </recommendedName>
</protein>
<dbReference type="Pfam" id="PF01793">
    <property type="entry name" value="Glyco_transf_15"/>
    <property type="match status" value="2"/>
</dbReference>
<name>A0A0C9LUT9_9FUNG</name>
<dbReference type="GO" id="GO:0005794">
    <property type="term" value="C:Golgi apparatus"/>
    <property type="evidence" value="ECO:0007669"/>
    <property type="project" value="TreeGrafter"/>
</dbReference>
<sequence>MGVRKYSCLLFQLAVGVYLLGALFFFVGRKTNLALPSSSSDLWETLNAYNIRLKKDVPQYNSQFNAQPDSYIIDPPNLPYTQQVSLPPASNTTERQAAAFIVLVRNSELSGMLQSMHDVEGRFNKKFNYPWVFLNEEPFTEEFKQLTTLAAAPSKTHYGLVNESMWGYPSWISQTKAAAMREIMKDLPYGRSESYRHMCRFQRYIQNQNIILNRIKPNLDICIQTTSGFFWRHPLVLSLNLEYYWRVEPDVRYFCELDYDPFLYMKQNNKKYAFNISFKEHSGTIVTLWDTVKKFAQDATNKGKNYFSHKVTDTIFHFLTTNEGQTYNGCHFWTNFEIARLDLWHTEAYQEFFEYLDHNGGFFYERWGDAPVHSIFAALYLHQDEVHFFNDIGYKHSIYQHCPAEDRLIRRCTCNPSDSLDFTDHMSCLTEYMEARHYDDPNDKRTVNDMLLK</sequence>
<dbReference type="PANTHER" id="PTHR31121">
    <property type="entry name" value="ALPHA-1,2 MANNOSYLTRANSFERASE KTR1"/>
    <property type="match status" value="1"/>
</dbReference>
<dbReference type="InterPro" id="IPR002685">
    <property type="entry name" value="Glyco_trans_15"/>
</dbReference>
<keyword evidence="4" id="KW-0812">Transmembrane</keyword>
<reference evidence="5" key="1">
    <citation type="submission" date="2014-09" db="EMBL/GenBank/DDBJ databases">
        <title>Draft genome sequence of an oleaginous Mucoromycotina fungus Mucor ambiguus NBRC6742.</title>
        <authorList>
            <person name="Takeda I."/>
            <person name="Yamane N."/>
            <person name="Morita T."/>
            <person name="Tamano K."/>
            <person name="Machida M."/>
            <person name="Baker S."/>
            <person name="Koike H."/>
        </authorList>
    </citation>
    <scope>NUCLEOTIDE SEQUENCE</scope>
    <source>
        <strain evidence="5">NBRC 6742</strain>
    </source>
</reference>
<comment type="similarity">
    <text evidence="1">Belongs to the glycosyltransferase 15 family.</text>
</comment>
<accession>A0A0C9LUT9</accession>
<feature type="transmembrane region" description="Helical" evidence="4">
    <location>
        <begin position="7"/>
        <end position="27"/>
    </location>
</feature>
<dbReference type="AlphaFoldDB" id="A0A0C9LUT9"/>
<dbReference type="GO" id="GO:0000032">
    <property type="term" value="P:cell wall mannoprotein biosynthetic process"/>
    <property type="evidence" value="ECO:0007669"/>
    <property type="project" value="TreeGrafter"/>
</dbReference>
<evidence type="ECO:0000256" key="3">
    <source>
        <dbReference type="PIRSR" id="PIRSR018153-1"/>
    </source>
</evidence>
<dbReference type="GO" id="GO:0016020">
    <property type="term" value="C:membrane"/>
    <property type="evidence" value="ECO:0007669"/>
    <property type="project" value="InterPro"/>
</dbReference>
<evidence type="ECO:0000313" key="5">
    <source>
        <dbReference type="EMBL" id="GAN05605.1"/>
    </source>
</evidence>
<evidence type="ECO:0000256" key="1">
    <source>
        <dbReference type="ARBA" id="ARBA00007677"/>
    </source>
</evidence>
<dbReference type="Proteomes" id="UP000053815">
    <property type="component" value="Unassembled WGS sequence"/>
</dbReference>
<dbReference type="SUPFAM" id="SSF53448">
    <property type="entry name" value="Nucleotide-diphospho-sugar transferases"/>
    <property type="match status" value="1"/>
</dbReference>
<dbReference type="GO" id="GO:0000026">
    <property type="term" value="F:alpha-1,2-mannosyltransferase activity"/>
    <property type="evidence" value="ECO:0007669"/>
    <property type="project" value="TreeGrafter"/>
</dbReference>
<keyword evidence="2" id="KW-0808">Transferase</keyword>
<dbReference type="PANTHER" id="PTHR31121:SF6">
    <property type="entry name" value="ALPHA-1,2 MANNOSYLTRANSFERASE KTR1"/>
    <property type="match status" value="1"/>
</dbReference>
<dbReference type="Gene3D" id="3.90.550.10">
    <property type="entry name" value="Spore Coat Polysaccharide Biosynthesis Protein SpsA, Chain A"/>
    <property type="match status" value="2"/>
</dbReference>